<proteinExistence type="predicted"/>
<name>A0A402C2L4_RHOWR</name>
<dbReference type="AlphaFoldDB" id="A0A402C2L4"/>
<keyword evidence="2" id="KW-1185">Reference proteome</keyword>
<accession>A0A402C2L4</accession>
<sequence>MADRTRAGDRPRITAMAQDIEVVTITITEHQDVPFRRIEEKAN</sequence>
<reference evidence="1 2" key="1">
    <citation type="submission" date="2018-11" db="EMBL/GenBank/DDBJ databases">
        <title>Microbial catabolism of amino acid.</title>
        <authorList>
            <person name="Hibi M."/>
            <person name="Ogawa J."/>
        </authorList>
    </citation>
    <scope>NUCLEOTIDE SEQUENCE [LARGE SCALE GENOMIC DNA]</scope>
    <source>
        <strain evidence="1 2">C31-06</strain>
    </source>
</reference>
<dbReference type="Proteomes" id="UP000287519">
    <property type="component" value="Unassembled WGS sequence"/>
</dbReference>
<comment type="caution">
    <text evidence="1">The sequence shown here is derived from an EMBL/GenBank/DDBJ whole genome shotgun (WGS) entry which is preliminary data.</text>
</comment>
<dbReference type="EMBL" id="BHYM01000013">
    <property type="protein sequence ID" value="GCE37845.1"/>
    <property type="molecule type" value="Genomic_DNA"/>
</dbReference>
<evidence type="ECO:0000313" key="2">
    <source>
        <dbReference type="Proteomes" id="UP000287519"/>
    </source>
</evidence>
<protein>
    <submittedName>
        <fullName evidence="1">Uncharacterized protein</fullName>
    </submittedName>
</protein>
<evidence type="ECO:0000313" key="1">
    <source>
        <dbReference type="EMBL" id="GCE37845.1"/>
    </source>
</evidence>
<gene>
    <name evidence="1" type="ORF">Rhow_000729</name>
</gene>
<organism evidence="1 2">
    <name type="scientific">Rhodococcus wratislaviensis</name>
    <name type="common">Tsukamurella wratislaviensis</name>
    <dbReference type="NCBI Taxonomy" id="44752"/>
    <lineage>
        <taxon>Bacteria</taxon>
        <taxon>Bacillati</taxon>
        <taxon>Actinomycetota</taxon>
        <taxon>Actinomycetes</taxon>
        <taxon>Mycobacteriales</taxon>
        <taxon>Nocardiaceae</taxon>
        <taxon>Rhodococcus</taxon>
    </lineage>
</organism>